<evidence type="ECO:0000313" key="3">
    <source>
        <dbReference type="EMBL" id="NBJ95543.1"/>
    </source>
</evidence>
<protein>
    <submittedName>
        <fullName evidence="3">Acyltransferase</fullName>
    </submittedName>
</protein>
<comment type="caution">
    <text evidence="3">The sequence shown here is derived from an EMBL/GenBank/DDBJ whole genome shotgun (WGS) entry which is preliminary data.</text>
</comment>
<evidence type="ECO:0000313" key="4">
    <source>
        <dbReference type="Proteomes" id="UP001154420"/>
    </source>
</evidence>
<sequence length="370" mass="43404">MCGCDRITVLNIIDERHEINMRKYYVDNIRWIIILLLVPYHAAMAWNVWGEPNYICFESNKIISSIVVFFSPYFMPLMFFIAGISTRFALQKRTVGQYVSERAKKILIPFIFGTMLLMPPMTYIADKFNCGYQGDFFQHYAVFFTHFTDLTGADGGFSVGQFWFILYLFLISLIAVGIIILQRKIMHLKDIDIPLVLIFLWGLPLPLFSELLSTGGKSLVEYTYIFLVGYYIFSNDDVINKVEKWKWIFLCIGITATVFNVYMFIWSETQQTLLNTIAKYVSEWFMLNSLLGIGKRYLDFSGKISKYMSKRSYTFYIFHFVWVVLFQYLLFNVYNANIILLYVLPVLFAYGTTLLCCEICNRVSFFSFLR</sequence>
<feature type="transmembrane region" description="Helical" evidence="1">
    <location>
        <begin position="339"/>
        <end position="360"/>
    </location>
</feature>
<feature type="transmembrane region" description="Helical" evidence="1">
    <location>
        <begin position="315"/>
        <end position="333"/>
    </location>
</feature>
<keyword evidence="3" id="KW-0012">Acyltransferase</keyword>
<dbReference type="Proteomes" id="UP001154420">
    <property type="component" value="Unassembled WGS sequence"/>
</dbReference>
<keyword evidence="1" id="KW-0812">Transmembrane</keyword>
<organism evidence="3 4">
    <name type="scientific">Parablautia muri</name>
    <dbReference type="NCBI Taxonomy" id="2320879"/>
    <lineage>
        <taxon>Bacteria</taxon>
        <taxon>Bacillati</taxon>
        <taxon>Bacillota</taxon>
        <taxon>Clostridia</taxon>
        <taxon>Lachnospirales</taxon>
        <taxon>Lachnospiraceae</taxon>
        <taxon>Parablautia</taxon>
    </lineage>
</organism>
<evidence type="ECO:0000256" key="1">
    <source>
        <dbReference type="SAM" id="Phobius"/>
    </source>
</evidence>
<feature type="transmembrane region" description="Helical" evidence="1">
    <location>
        <begin position="31"/>
        <end position="50"/>
    </location>
</feature>
<feature type="domain" description="Acyltransferase 3" evidence="2">
    <location>
        <begin position="24"/>
        <end position="357"/>
    </location>
</feature>
<dbReference type="PANTHER" id="PTHR36927">
    <property type="entry name" value="BLR4337 PROTEIN"/>
    <property type="match status" value="1"/>
</dbReference>
<dbReference type="PANTHER" id="PTHR36927:SF3">
    <property type="entry name" value="GLUCANS BIOSYNTHESIS PROTEIN C"/>
    <property type="match status" value="1"/>
</dbReference>
<dbReference type="InterPro" id="IPR050623">
    <property type="entry name" value="Glucan_succinyl_AcylTrfase"/>
</dbReference>
<keyword evidence="1" id="KW-1133">Transmembrane helix</keyword>
<feature type="transmembrane region" description="Helical" evidence="1">
    <location>
        <begin position="162"/>
        <end position="181"/>
    </location>
</feature>
<keyword evidence="1" id="KW-0472">Membrane</keyword>
<keyword evidence="4" id="KW-1185">Reference proteome</keyword>
<dbReference type="InterPro" id="IPR002656">
    <property type="entry name" value="Acyl_transf_3_dom"/>
</dbReference>
<dbReference type="Pfam" id="PF01757">
    <property type="entry name" value="Acyl_transf_3"/>
    <property type="match status" value="1"/>
</dbReference>
<dbReference type="EMBL" id="QZDT01000111">
    <property type="protein sequence ID" value="NBJ95543.1"/>
    <property type="molecule type" value="Genomic_DNA"/>
</dbReference>
<dbReference type="GO" id="GO:0016747">
    <property type="term" value="F:acyltransferase activity, transferring groups other than amino-acyl groups"/>
    <property type="evidence" value="ECO:0007669"/>
    <property type="project" value="InterPro"/>
</dbReference>
<accession>A0A9X5GTY7</accession>
<evidence type="ECO:0000259" key="2">
    <source>
        <dbReference type="Pfam" id="PF01757"/>
    </source>
</evidence>
<dbReference type="AlphaFoldDB" id="A0A9X5GTY7"/>
<feature type="transmembrane region" description="Helical" evidence="1">
    <location>
        <begin position="62"/>
        <end position="85"/>
    </location>
</feature>
<gene>
    <name evidence="3" type="ORF">D5281_24270</name>
</gene>
<feature type="transmembrane region" description="Helical" evidence="1">
    <location>
        <begin position="106"/>
        <end position="125"/>
    </location>
</feature>
<feature type="transmembrane region" description="Helical" evidence="1">
    <location>
        <begin position="215"/>
        <end position="233"/>
    </location>
</feature>
<feature type="transmembrane region" description="Helical" evidence="1">
    <location>
        <begin position="277"/>
        <end position="294"/>
    </location>
</feature>
<name>A0A9X5GTY7_9FIRM</name>
<reference evidence="3" key="1">
    <citation type="submission" date="2018-09" db="EMBL/GenBank/DDBJ databases">
        <title>Murine metabolic-syndrome-specific gut microbial biobank.</title>
        <authorList>
            <person name="Liu C."/>
        </authorList>
    </citation>
    <scope>NUCLEOTIDE SEQUENCE</scope>
    <source>
        <strain evidence="3">D42-62</strain>
    </source>
</reference>
<keyword evidence="3" id="KW-0808">Transferase</keyword>
<proteinExistence type="predicted"/>
<feature type="transmembrane region" description="Helical" evidence="1">
    <location>
        <begin position="245"/>
        <end position="265"/>
    </location>
</feature>
<feature type="transmembrane region" description="Helical" evidence="1">
    <location>
        <begin position="193"/>
        <end position="209"/>
    </location>
</feature>